<dbReference type="InterPro" id="IPR019734">
    <property type="entry name" value="TPR_rpt"/>
</dbReference>
<feature type="coiled-coil region" evidence="1">
    <location>
        <begin position="217"/>
        <end position="322"/>
    </location>
</feature>
<feature type="coiled-coil region" evidence="1">
    <location>
        <begin position="347"/>
        <end position="391"/>
    </location>
</feature>
<dbReference type="SUPFAM" id="SSF48452">
    <property type="entry name" value="TPR-like"/>
    <property type="match status" value="1"/>
</dbReference>
<sequence length="463" mass="54563">MSINAFTRLIFYFLFLVMGYHQASAQEHPLSKHDSALVVKYEAEYKTYLEEHANIKEATRYLNEIAFIYWEHNQYKKAIEYYKISADLNEKIENENGIAMINNNLGMLHADIMDYEKSYDYFMLTLAARRSKNEKIGMISAMINLSVVLNNLERYEESIQFLQESLNLARGMKDVDQMKSCYGMLSETYEKAGDVKQSIYYFNLYKTFTQMAQKEKIDQIMEDYSEEKLLKAQLEEENKKHKEALLERKKELESVQRTKQKYELELSSYDSITRSLYDDLNQKELRLEVLTKESQISQLKAQQEIQEERIERENEKRKLQIAITVSLAMLIVLFFILRSKRKTKKWAVDLEKKNEVIEEQREELRELNSNLQELVEQRTEALKKANDKLSEFIFSNSHIIRKPVANIKGIVNLMSKIEVNKKNKQLLDMLGKSNSELDDALSSFNESLTLNESFLKENQSTEK</sequence>
<dbReference type="InterPro" id="IPR011990">
    <property type="entry name" value="TPR-like_helical_dom_sf"/>
</dbReference>
<reference evidence="3 4" key="1">
    <citation type="submission" date="2022-10" db="EMBL/GenBank/DDBJ databases">
        <title>Comparative genomics and taxonomic characterization of three novel marine species of genus Reichenbachiella exhibiting antioxidant and polysaccharide degradation activities.</title>
        <authorList>
            <person name="Muhammad N."/>
            <person name="Lee Y.-J."/>
            <person name="Ko J."/>
            <person name="Kim S.-G."/>
        </authorList>
    </citation>
    <scope>NUCLEOTIDE SEQUENCE [LARGE SCALE GENOMIC DNA]</scope>
    <source>
        <strain evidence="3 4">ABR2-5</strain>
    </source>
</reference>
<keyword evidence="2" id="KW-0812">Transmembrane</keyword>
<keyword evidence="2" id="KW-0472">Membrane</keyword>
<keyword evidence="4" id="KW-1185">Reference proteome</keyword>
<keyword evidence="1" id="KW-0175">Coiled coil</keyword>
<keyword evidence="2" id="KW-1133">Transmembrane helix</keyword>
<dbReference type="RefSeq" id="WP_264136240.1">
    <property type="nucleotide sequence ID" value="NZ_JAOYOD010000001.1"/>
</dbReference>
<dbReference type="SUPFAM" id="SSF47384">
    <property type="entry name" value="Homodimeric domain of signal transducing histidine kinase"/>
    <property type="match status" value="1"/>
</dbReference>
<dbReference type="Pfam" id="PF13181">
    <property type="entry name" value="TPR_8"/>
    <property type="match status" value="1"/>
</dbReference>
<dbReference type="InterPro" id="IPR036097">
    <property type="entry name" value="HisK_dim/P_sf"/>
</dbReference>
<evidence type="ECO:0000256" key="2">
    <source>
        <dbReference type="SAM" id="Phobius"/>
    </source>
</evidence>
<feature type="coiled-coil region" evidence="1">
    <location>
        <begin position="145"/>
        <end position="172"/>
    </location>
</feature>
<dbReference type="Gene3D" id="1.25.40.10">
    <property type="entry name" value="Tetratricopeptide repeat domain"/>
    <property type="match status" value="1"/>
</dbReference>
<accession>A0ABT3CNY2</accession>
<evidence type="ECO:0000256" key="1">
    <source>
        <dbReference type="SAM" id="Coils"/>
    </source>
</evidence>
<organism evidence="3 4">
    <name type="scientific">Reichenbachiella ulvae</name>
    <dbReference type="NCBI Taxonomy" id="2980104"/>
    <lineage>
        <taxon>Bacteria</taxon>
        <taxon>Pseudomonadati</taxon>
        <taxon>Bacteroidota</taxon>
        <taxon>Cytophagia</taxon>
        <taxon>Cytophagales</taxon>
        <taxon>Reichenbachiellaceae</taxon>
        <taxon>Reichenbachiella</taxon>
    </lineage>
</organism>
<protein>
    <submittedName>
        <fullName evidence="3">Tetratricopeptide repeat protein</fullName>
    </submittedName>
</protein>
<evidence type="ECO:0000313" key="4">
    <source>
        <dbReference type="Proteomes" id="UP001300692"/>
    </source>
</evidence>
<dbReference type="Proteomes" id="UP001300692">
    <property type="component" value="Unassembled WGS sequence"/>
</dbReference>
<feature type="transmembrane region" description="Helical" evidence="2">
    <location>
        <begin position="319"/>
        <end position="337"/>
    </location>
</feature>
<evidence type="ECO:0000313" key="3">
    <source>
        <dbReference type="EMBL" id="MCV9385451.1"/>
    </source>
</evidence>
<gene>
    <name evidence="3" type="ORF">N7U62_02195</name>
</gene>
<dbReference type="EMBL" id="JAOYOD010000001">
    <property type="protein sequence ID" value="MCV9385451.1"/>
    <property type="molecule type" value="Genomic_DNA"/>
</dbReference>
<dbReference type="Pfam" id="PF13424">
    <property type="entry name" value="TPR_12"/>
    <property type="match status" value="1"/>
</dbReference>
<proteinExistence type="predicted"/>
<dbReference type="Gene3D" id="1.10.287.130">
    <property type="match status" value="1"/>
</dbReference>
<name>A0ABT3CNY2_9BACT</name>
<dbReference type="SMART" id="SM00028">
    <property type="entry name" value="TPR"/>
    <property type="match status" value="3"/>
</dbReference>
<comment type="caution">
    <text evidence="3">The sequence shown here is derived from an EMBL/GenBank/DDBJ whole genome shotgun (WGS) entry which is preliminary data.</text>
</comment>